<name>A0ABT5E796_9BACT</name>
<keyword evidence="3" id="KW-1185">Reference proteome</keyword>
<proteinExistence type="predicted"/>
<sequence length="303" mass="30262">MRVSTRFLFVLALFGCDPGVLDPILTGGGSGGSMSGPASTTTTDPTPDSTGTASDGSTGAISGDSGSTCTTCDDPTGAVFVVPPGPPAACDVYAQDCESGFKCSAEGPPPLDSESIVCSSIVAEPDQAGESCQQLVLGHLGPDTCDVGLFCDHADPQTGTGTCAVMCQGSSSQPLCDSASACFGYHEIPLCVPHCDPLLPSCPAGDTCQYAGVDFVCLGVSDLPANQLFEGCGGDWQCAPGLNCVDEDAAVECIGGGDGPGCCSPYCALDNPACPGVGQQCRPYYDPGEAPVGLENVGVCALP</sequence>
<feature type="compositionally biased region" description="Low complexity" evidence="1">
    <location>
        <begin position="35"/>
        <end position="55"/>
    </location>
</feature>
<dbReference type="Proteomes" id="UP001221686">
    <property type="component" value="Unassembled WGS sequence"/>
</dbReference>
<evidence type="ECO:0000256" key="1">
    <source>
        <dbReference type="SAM" id="MobiDB-lite"/>
    </source>
</evidence>
<accession>A0ABT5E796</accession>
<comment type="caution">
    <text evidence="2">The sequence shown here is derived from an EMBL/GenBank/DDBJ whole genome shotgun (WGS) entry which is preliminary data.</text>
</comment>
<evidence type="ECO:0000313" key="3">
    <source>
        <dbReference type="Proteomes" id="UP001221686"/>
    </source>
</evidence>
<organism evidence="2 3">
    <name type="scientific">Nannocystis bainbridge</name>
    <dbReference type="NCBI Taxonomy" id="2995303"/>
    <lineage>
        <taxon>Bacteria</taxon>
        <taxon>Pseudomonadati</taxon>
        <taxon>Myxococcota</taxon>
        <taxon>Polyangia</taxon>
        <taxon>Nannocystales</taxon>
        <taxon>Nannocystaceae</taxon>
        <taxon>Nannocystis</taxon>
    </lineage>
</organism>
<gene>
    <name evidence="2" type="ORF">POL25_30630</name>
</gene>
<protein>
    <submittedName>
        <fullName evidence="2">Uncharacterized protein</fullName>
    </submittedName>
</protein>
<evidence type="ECO:0000313" key="2">
    <source>
        <dbReference type="EMBL" id="MDC0721303.1"/>
    </source>
</evidence>
<reference evidence="2 3" key="1">
    <citation type="submission" date="2022-11" db="EMBL/GenBank/DDBJ databases">
        <title>Minimal conservation of predation-associated metabolite biosynthetic gene clusters underscores biosynthetic potential of Myxococcota including descriptions for ten novel species: Archangium lansinium sp. nov., Myxococcus landrumus sp. nov., Nannocystis bai.</title>
        <authorList>
            <person name="Ahearne A."/>
            <person name="Stevens C."/>
            <person name="Dowd S."/>
        </authorList>
    </citation>
    <scope>NUCLEOTIDE SEQUENCE [LARGE SCALE GENOMIC DNA]</scope>
    <source>
        <strain evidence="2 3">BB15-2</strain>
    </source>
</reference>
<feature type="region of interest" description="Disordered" evidence="1">
    <location>
        <begin position="27"/>
        <end position="63"/>
    </location>
</feature>
<dbReference type="RefSeq" id="WP_272089806.1">
    <property type="nucleotide sequence ID" value="NZ_JAQNDL010000003.1"/>
</dbReference>
<dbReference type="EMBL" id="JAQNDL010000003">
    <property type="protein sequence ID" value="MDC0721303.1"/>
    <property type="molecule type" value="Genomic_DNA"/>
</dbReference>